<dbReference type="GO" id="GO:0004364">
    <property type="term" value="F:glutathione transferase activity"/>
    <property type="evidence" value="ECO:0007669"/>
    <property type="project" value="TreeGrafter"/>
</dbReference>
<dbReference type="SFLD" id="SFLDG01205">
    <property type="entry name" value="AMPS.1"/>
    <property type="match status" value="1"/>
</dbReference>
<dbReference type="EMBL" id="HBGJ01008610">
    <property type="protein sequence ID" value="CAD9247075.1"/>
    <property type="molecule type" value="Transcribed_RNA"/>
</dbReference>
<dbReference type="InterPro" id="IPR040079">
    <property type="entry name" value="Glutathione_S-Trfase"/>
</dbReference>
<dbReference type="SFLD" id="SFLDG00363">
    <property type="entry name" value="AMPS_(cytGST):_Alpha-__Mu-__Pi"/>
    <property type="match status" value="1"/>
</dbReference>
<dbReference type="GO" id="GO:0006749">
    <property type="term" value="P:glutathione metabolic process"/>
    <property type="evidence" value="ECO:0007669"/>
    <property type="project" value="TreeGrafter"/>
</dbReference>
<evidence type="ECO:0000259" key="1">
    <source>
        <dbReference type="PROSITE" id="PS50404"/>
    </source>
</evidence>
<dbReference type="PANTHER" id="PTHR11571:SF252">
    <property type="entry name" value="GLUTATHIONE S-TRANSFERASE"/>
    <property type="match status" value="1"/>
</dbReference>
<dbReference type="Gene3D" id="3.40.30.10">
    <property type="entry name" value="Glutaredoxin"/>
    <property type="match status" value="1"/>
</dbReference>
<feature type="domain" description="GST N-terminal" evidence="1">
    <location>
        <begin position="2"/>
        <end position="85"/>
    </location>
</feature>
<proteinExistence type="predicted"/>
<dbReference type="PROSITE" id="PS50405">
    <property type="entry name" value="GST_CTER"/>
    <property type="match status" value="1"/>
</dbReference>
<dbReference type="InterPro" id="IPR036249">
    <property type="entry name" value="Thioredoxin-like_sf"/>
</dbReference>
<feature type="domain" description="GST C-terminal" evidence="2">
    <location>
        <begin position="87"/>
        <end position="226"/>
    </location>
</feature>
<dbReference type="InterPro" id="IPR004045">
    <property type="entry name" value="Glutathione_S-Trfase_N"/>
</dbReference>
<gene>
    <name evidence="3" type="ORF">PPAR1163_LOCUS5427</name>
    <name evidence="4" type="ORF">PPAR1163_LOCUS5428</name>
</gene>
<dbReference type="Gene3D" id="1.20.1050.10">
    <property type="match status" value="1"/>
</dbReference>
<evidence type="ECO:0000313" key="3">
    <source>
        <dbReference type="EMBL" id="CAD9247075.1"/>
    </source>
</evidence>
<evidence type="ECO:0000259" key="2">
    <source>
        <dbReference type="PROSITE" id="PS50405"/>
    </source>
</evidence>
<dbReference type="Pfam" id="PF02798">
    <property type="entry name" value="GST_N"/>
    <property type="match status" value="1"/>
</dbReference>
<dbReference type="InterPro" id="IPR010987">
    <property type="entry name" value="Glutathione-S-Trfase_C-like"/>
</dbReference>
<dbReference type="PROSITE" id="PS50404">
    <property type="entry name" value="GST_NTER"/>
    <property type="match status" value="1"/>
</dbReference>
<dbReference type="PANTHER" id="PTHR11571">
    <property type="entry name" value="GLUTATHIONE S-TRANSFERASE"/>
    <property type="match status" value="1"/>
</dbReference>
<dbReference type="SUPFAM" id="SSF52833">
    <property type="entry name" value="Thioredoxin-like"/>
    <property type="match status" value="1"/>
</dbReference>
<dbReference type="EMBL" id="HBGJ01008611">
    <property type="protein sequence ID" value="CAD9247076.1"/>
    <property type="molecule type" value="Transcribed_RNA"/>
</dbReference>
<evidence type="ECO:0008006" key="5">
    <source>
        <dbReference type="Google" id="ProtNLM"/>
    </source>
</evidence>
<dbReference type="AlphaFoldDB" id="A0A6U4DPQ7"/>
<protein>
    <recommendedName>
        <fullName evidence="5">Glutathione S-transferase</fullName>
    </recommendedName>
</protein>
<dbReference type="InterPro" id="IPR050213">
    <property type="entry name" value="GST_superfamily"/>
</dbReference>
<organism evidence="3">
    <name type="scientific">Phaeomonas parva</name>
    <dbReference type="NCBI Taxonomy" id="124430"/>
    <lineage>
        <taxon>Eukaryota</taxon>
        <taxon>Sar</taxon>
        <taxon>Stramenopiles</taxon>
        <taxon>Ochrophyta</taxon>
        <taxon>Pinguiophyceae</taxon>
        <taxon>Pinguiochrysidales</taxon>
        <taxon>Pinguiochrysidaceae</taxon>
        <taxon>Phaeomonas</taxon>
    </lineage>
</organism>
<evidence type="ECO:0000313" key="4">
    <source>
        <dbReference type="EMBL" id="CAD9247076.1"/>
    </source>
</evidence>
<dbReference type="CDD" id="cd03039">
    <property type="entry name" value="GST_N_Sigma_like"/>
    <property type="match status" value="1"/>
</dbReference>
<sequence>MASYKLTYFDINGRAEYIRLAFVAGGIEFDNELINRDMWQAMKPTTPFGQLPLLTYTKAEGEEPVKIAQSNAILRFVGKAIGLYPEDPVAAMHVDSAMDYMEDIMAPMQATIFPPRYAMPAWDGEDARMAARARLANDILPSKFAAAEALMAANGSGWVVGDAMTIADLKWYTHLNRFTSGDLDGVPATILDDYPNLKGLLAKVEAVPAIAEWQAAEQARKAAKNT</sequence>
<accession>A0A6U4DPQ7</accession>
<dbReference type="Pfam" id="PF14497">
    <property type="entry name" value="GST_C_3"/>
    <property type="match status" value="1"/>
</dbReference>
<name>A0A6U4DPQ7_9STRA</name>
<dbReference type="InterPro" id="IPR036282">
    <property type="entry name" value="Glutathione-S-Trfase_C_sf"/>
</dbReference>
<reference evidence="3" key="1">
    <citation type="submission" date="2021-01" db="EMBL/GenBank/DDBJ databases">
        <authorList>
            <person name="Corre E."/>
            <person name="Pelletier E."/>
            <person name="Niang G."/>
            <person name="Scheremetjew M."/>
            <person name="Finn R."/>
            <person name="Kale V."/>
            <person name="Holt S."/>
            <person name="Cochrane G."/>
            <person name="Meng A."/>
            <person name="Brown T."/>
            <person name="Cohen L."/>
        </authorList>
    </citation>
    <scope>NUCLEOTIDE SEQUENCE</scope>
    <source>
        <strain evidence="3">CCMP2877</strain>
    </source>
</reference>
<dbReference type="InterPro" id="IPR004046">
    <property type="entry name" value="GST_C"/>
</dbReference>
<dbReference type="SFLD" id="SFLDS00019">
    <property type="entry name" value="Glutathione_Transferase_(cytos"/>
    <property type="match status" value="1"/>
</dbReference>
<dbReference type="SUPFAM" id="SSF47616">
    <property type="entry name" value="GST C-terminal domain-like"/>
    <property type="match status" value="1"/>
</dbReference>